<dbReference type="Proteomes" id="UP000277204">
    <property type="component" value="Unassembled WGS sequence"/>
</dbReference>
<evidence type="ECO:0000313" key="2">
    <source>
        <dbReference type="Proteomes" id="UP000277204"/>
    </source>
</evidence>
<name>A0A183M4G2_9TREM</name>
<accession>A0A183M4G2</accession>
<dbReference type="AlphaFoldDB" id="A0A183M4G2"/>
<proteinExistence type="predicted"/>
<keyword evidence="2" id="KW-1185">Reference proteome</keyword>
<evidence type="ECO:0000313" key="1">
    <source>
        <dbReference type="EMBL" id="VDO92564.1"/>
    </source>
</evidence>
<organism evidence="1 2">
    <name type="scientific">Schistosoma margrebowiei</name>
    <dbReference type="NCBI Taxonomy" id="48269"/>
    <lineage>
        <taxon>Eukaryota</taxon>
        <taxon>Metazoa</taxon>
        <taxon>Spiralia</taxon>
        <taxon>Lophotrochozoa</taxon>
        <taxon>Platyhelminthes</taxon>
        <taxon>Trematoda</taxon>
        <taxon>Digenea</taxon>
        <taxon>Strigeidida</taxon>
        <taxon>Schistosomatoidea</taxon>
        <taxon>Schistosomatidae</taxon>
        <taxon>Schistosoma</taxon>
    </lineage>
</organism>
<reference evidence="1 2" key="1">
    <citation type="submission" date="2018-11" db="EMBL/GenBank/DDBJ databases">
        <authorList>
            <consortium name="Pathogen Informatics"/>
        </authorList>
    </citation>
    <scope>NUCLEOTIDE SEQUENCE [LARGE SCALE GENOMIC DNA]</scope>
    <source>
        <strain evidence="1 2">Zambia</strain>
    </source>
</reference>
<protein>
    <submittedName>
        <fullName evidence="1">Uncharacterized protein</fullName>
    </submittedName>
</protein>
<dbReference type="EMBL" id="UZAI01005897">
    <property type="protein sequence ID" value="VDO92564.1"/>
    <property type="molecule type" value="Genomic_DNA"/>
</dbReference>
<gene>
    <name evidence="1" type="ORF">SMRZ_LOCUS10937</name>
</gene>
<sequence length="88" mass="9982">MVIGGSEQEILDLGFVVLESRQQGVHVILRELMHPNGFDTVAASFKVRDVTTGLFEPRLTSCRTEMYLRLMDHEVRNSLDEVVTVEGY</sequence>